<organism evidence="1 2">
    <name type="scientific">Hibiscus sabdariffa</name>
    <name type="common">roselle</name>
    <dbReference type="NCBI Taxonomy" id="183260"/>
    <lineage>
        <taxon>Eukaryota</taxon>
        <taxon>Viridiplantae</taxon>
        <taxon>Streptophyta</taxon>
        <taxon>Embryophyta</taxon>
        <taxon>Tracheophyta</taxon>
        <taxon>Spermatophyta</taxon>
        <taxon>Magnoliopsida</taxon>
        <taxon>eudicotyledons</taxon>
        <taxon>Gunneridae</taxon>
        <taxon>Pentapetalae</taxon>
        <taxon>rosids</taxon>
        <taxon>malvids</taxon>
        <taxon>Malvales</taxon>
        <taxon>Malvaceae</taxon>
        <taxon>Malvoideae</taxon>
        <taxon>Hibiscus</taxon>
    </lineage>
</organism>
<keyword evidence="2" id="KW-1185">Reference proteome</keyword>
<evidence type="ECO:0000313" key="2">
    <source>
        <dbReference type="Proteomes" id="UP001472677"/>
    </source>
</evidence>
<protein>
    <submittedName>
        <fullName evidence="1">Uncharacterized protein</fullName>
    </submittedName>
</protein>
<accession>A0ABR2DE94</accession>
<proteinExistence type="predicted"/>
<dbReference type="Gene3D" id="2.40.70.10">
    <property type="entry name" value="Acid Proteases"/>
    <property type="match status" value="1"/>
</dbReference>
<dbReference type="Proteomes" id="UP001472677">
    <property type="component" value="Unassembled WGS sequence"/>
</dbReference>
<sequence>MKAYHNAVRAFDGTHREVLGKITVPLLIGPTEHEVDFVVMDIKPTYSCLLGRPWIHAAGAVPSTLHQKLKFLIDGKLVTIQAEEDIMPQSVPTPRTLKWKRMQ</sequence>
<evidence type="ECO:0000313" key="1">
    <source>
        <dbReference type="EMBL" id="KAK8534634.1"/>
    </source>
</evidence>
<comment type="caution">
    <text evidence="1">The sequence shown here is derived from an EMBL/GenBank/DDBJ whole genome shotgun (WGS) entry which is preliminary data.</text>
</comment>
<dbReference type="EMBL" id="JBBPBM010000031">
    <property type="protein sequence ID" value="KAK8534634.1"/>
    <property type="molecule type" value="Genomic_DNA"/>
</dbReference>
<reference evidence="1 2" key="1">
    <citation type="journal article" date="2024" name="G3 (Bethesda)">
        <title>Genome assembly of Hibiscus sabdariffa L. provides insights into metabolisms of medicinal natural products.</title>
        <authorList>
            <person name="Kim T."/>
        </authorList>
    </citation>
    <scope>NUCLEOTIDE SEQUENCE [LARGE SCALE GENOMIC DNA]</scope>
    <source>
        <strain evidence="1">TK-2024</strain>
        <tissue evidence="1">Old leaves</tissue>
    </source>
</reference>
<name>A0ABR2DE94_9ROSI</name>
<dbReference type="CDD" id="cd00303">
    <property type="entry name" value="retropepsin_like"/>
    <property type="match status" value="1"/>
</dbReference>
<dbReference type="PANTHER" id="PTHR33240">
    <property type="entry name" value="OS08G0508500 PROTEIN"/>
    <property type="match status" value="1"/>
</dbReference>
<dbReference type="PANTHER" id="PTHR33240:SF15">
    <property type="entry name" value="GAG-PRO-LIKE PROTEIN"/>
    <property type="match status" value="1"/>
</dbReference>
<dbReference type="InterPro" id="IPR021109">
    <property type="entry name" value="Peptidase_aspartic_dom_sf"/>
</dbReference>
<gene>
    <name evidence="1" type="ORF">V6N12_057278</name>
</gene>